<comment type="similarity">
    <text evidence="2 10">Belongs to the glycosyl hydrolase 72 family.</text>
</comment>
<accession>A0AAI9WYH3</accession>
<comment type="caution">
    <text evidence="13">The sequence shown here is derived from an EMBL/GenBank/DDBJ whole genome shotgun (WGS) entry which is preliminary data.</text>
</comment>
<evidence type="ECO:0000256" key="10">
    <source>
        <dbReference type="RuleBase" id="RU361209"/>
    </source>
</evidence>
<dbReference type="EMBL" id="JAHUZD010000038">
    <property type="protein sequence ID" value="KAI3405366.1"/>
    <property type="molecule type" value="Genomic_DNA"/>
</dbReference>
<dbReference type="InterPro" id="IPR017853">
    <property type="entry name" value="GH"/>
</dbReference>
<reference evidence="13" key="1">
    <citation type="journal article" date="2022" name="DNA Res.">
        <title>Genome analysis of five recently described species of the CUG-Ser clade uncovers Candida theae as a new hybrid lineage with pathogenic potential in the Candida parapsilosis species complex.</title>
        <authorList>
            <person name="Mixao V."/>
            <person name="Del Olmo V."/>
            <person name="Hegedusova E."/>
            <person name="Saus E."/>
            <person name="Pryszcz L."/>
            <person name="Cillingova A."/>
            <person name="Nosek J."/>
            <person name="Gabaldon T."/>
        </authorList>
    </citation>
    <scope>NUCLEOTIDE SEQUENCE</scope>
    <source>
        <strain evidence="13">CBS 10844</strain>
    </source>
</reference>
<evidence type="ECO:0000256" key="7">
    <source>
        <dbReference type="ARBA" id="ARBA00023157"/>
    </source>
</evidence>
<dbReference type="Pfam" id="PF03198">
    <property type="entry name" value="Glyco_hydro_72"/>
    <property type="match status" value="1"/>
</dbReference>
<evidence type="ECO:0000313" key="13">
    <source>
        <dbReference type="EMBL" id="KAI3405366.1"/>
    </source>
</evidence>
<keyword evidence="5 10" id="KW-0732">Signal</keyword>
<keyword evidence="14" id="KW-1185">Reference proteome</keyword>
<keyword evidence="8" id="KW-0325">Glycoprotein</keyword>
<evidence type="ECO:0000256" key="8">
    <source>
        <dbReference type="ARBA" id="ARBA00023180"/>
    </source>
</evidence>
<dbReference type="GeneID" id="73379430"/>
<dbReference type="FunFam" id="1.20.58.1040:FF:000005">
    <property type="entry name" value="1,3-beta-glucanosyltransferase"/>
    <property type="match status" value="1"/>
</dbReference>
<dbReference type="GO" id="GO:0009986">
    <property type="term" value="C:cell surface"/>
    <property type="evidence" value="ECO:0007669"/>
    <property type="project" value="UniProtKB-ARBA"/>
</dbReference>
<dbReference type="GO" id="GO:0071970">
    <property type="term" value="P:fungal-type cell wall (1-&gt;3)-beta-D-glucan biosynthetic process"/>
    <property type="evidence" value="ECO:0007669"/>
    <property type="project" value="TreeGrafter"/>
</dbReference>
<comment type="function">
    <text evidence="10">Splits internally a 1,3-beta-glucan molecule and transfers the newly generated reducing end (the donor) to the non-reducing end of another 1,3-beta-glucan molecule (the acceptor) forming a 1,3-beta linkage, resulting in the elongation of 1,3-beta-glucan chains in the cell wall.</text>
</comment>
<dbReference type="GO" id="GO:0031505">
    <property type="term" value="P:fungal-type cell wall organization"/>
    <property type="evidence" value="ECO:0007669"/>
    <property type="project" value="UniProtKB-ARBA"/>
</dbReference>
<dbReference type="Gene3D" id="3.20.20.80">
    <property type="entry name" value="Glycosidases"/>
    <property type="match status" value="1"/>
</dbReference>
<evidence type="ECO:0000256" key="9">
    <source>
        <dbReference type="ARBA" id="ARBA00023288"/>
    </source>
</evidence>
<dbReference type="GO" id="GO:0030445">
    <property type="term" value="C:yeast-form cell wall"/>
    <property type="evidence" value="ECO:0007669"/>
    <property type="project" value="UniProtKB-ARBA"/>
</dbReference>
<dbReference type="PANTHER" id="PTHR31468:SF2">
    <property type="entry name" value="1,3-BETA-GLUCANOSYLTRANSFERASE GAS1"/>
    <property type="match status" value="1"/>
</dbReference>
<keyword evidence="4 10" id="KW-0336">GPI-anchor</keyword>
<evidence type="ECO:0000256" key="6">
    <source>
        <dbReference type="ARBA" id="ARBA00023136"/>
    </source>
</evidence>
<dbReference type="GO" id="GO:1903561">
    <property type="term" value="C:extracellular vesicle"/>
    <property type="evidence" value="ECO:0007669"/>
    <property type="project" value="UniProtKB-ARBA"/>
</dbReference>
<feature type="domain" description="X8" evidence="12">
    <location>
        <begin position="379"/>
        <end position="466"/>
    </location>
</feature>
<keyword evidence="7" id="KW-1015">Disulfide bond</keyword>
<comment type="subcellular location">
    <subcellularLocation>
        <location evidence="1 10">Cell membrane</location>
        <topology evidence="1 10">Lipid-anchor</topology>
        <topology evidence="1 10">GPI-anchor</topology>
    </subcellularLocation>
</comment>
<dbReference type="Proteomes" id="UP001202479">
    <property type="component" value="Unassembled WGS sequence"/>
</dbReference>
<dbReference type="GO" id="GO:0005886">
    <property type="term" value="C:plasma membrane"/>
    <property type="evidence" value="ECO:0007669"/>
    <property type="project" value="UniProtKB-SubCell"/>
</dbReference>
<dbReference type="SMART" id="SM00768">
    <property type="entry name" value="X8"/>
    <property type="match status" value="1"/>
</dbReference>
<keyword evidence="6 10" id="KW-0472">Membrane</keyword>
<sequence length="551" mass="59057">MMGVTLKSVLVSALVGLTSIVKAADLPAIEVVGNKFFYSNNGSQFYIKGIAYQQNPENSTGTFVDPLANAETCKRDIAYLSAIDTNVIRVYALDVNEDHTECMQALADAGIYIIADLSQPDESINRKDPQWTLDLFQRYTDVVDKFHNYTNVLGFFAGNEVTNDDTNTAASAYVKAAIRDTKAYIKAKNYRSIPVGYSSNDDDIIRVALADYFACGNQDERADFFGINMYEWCGTQTYQSSGYQNATEDYKNLGIPIFFSEYGCNQVQPRRFEEVSTLFGSQMTDVWSGGIVYMYFEEENNYGLVSVDSNGKVSTLDDYNYYKSEIKKISPSSASINSQNATGASSPTSCPTATDVWAASTELPPTPDKDICDCMQSSLKCVVKDSVDDEDYADLYDYVCAKVDCSGISSNGTTGKYGAYSPCSPKEKLSFVFNLYYLDQGESSSACDFSGSASLKSASTASSCSAYLSSAGVSGLGSIQGSVRTDTSEATGSNGKSGSSSGSSSTSSGSSSSSSGSSDKKSAASSVTLTAFTKAGVIGLSMIVGFGMIMI</sequence>
<feature type="compositionally biased region" description="Low complexity" evidence="11">
    <location>
        <begin position="490"/>
        <end position="517"/>
    </location>
</feature>
<dbReference type="GO" id="GO:0042124">
    <property type="term" value="F:1,3-beta-glucanosyltransferase activity"/>
    <property type="evidence" value="ECO:0007669"/>
    <property type="project" value="TreeGrafter"/>
</dbReference>
<dbReference type="RefSeq" id="XP_049181111.1">
    <property type="nucleotide sequence ID" value="XM_049322976.1"/>
</dbReference>
<evidence type="ECO:0000313" key="14">
    <source>
        <dbReference type="Proteomes" id="UP001202479"/>
    </source>
</evidence>
<feature type="region of interest" description="Disordered" evidence="11">
    <location>
        <begin position="482"/>
        <end position="521"/>
    </location>
</feature>
<dbReference type="GO" id="GO:0030446">
    <property type="term" value="C:hyphal cell wall"/>
    <property type="evidence" value="ECO:0007669"/>
    <property type="project" value="UniProtKB-ARBA"/>
</dbReference>
<dbReference type="EC" id="2.4.1.-" evidence="10"/>
<dbReference type="FunFam" id="3.20.20.80:FF:000038">
    <property type="entry name" value="1,3-beta-glucanosyltransferase"/>
    <property type="match status" value="1"/>
</dbReference>
<evidence type="ECO:0000256" key="5">
    <source>
        <dbReference type="ARBA" id="ARBA00022729"/>
    </source>
</evidence>
<dbReference type="AlphaFoldDB" id="A0AAI9WYH3"/>
<evidence type="ECO:0000256" key="11">
    <source>
        <dbReference type="SAM" id="MobiDB-lite"/>
    </source>
</evidence>
<dbReference type="InterPro" id="IPR012946">
    <property type="entry name" value="X8"/>
</dbReference>
<name>A0AAI9WYH3_9ASCO</name>
<dbReference type="InterPro" id="IPR004886">
    <property type="entry name" value="Glucanosyltransferase"/>
</dbReference>
<keyword evidence="9 10" id="KW-0449">Lipoprotein</keyword>
<gene>
    <name evidence="13" type="ORF">KGF56_001813</name>
</gene>
<proteinExistence type="inferred from homology"/>
<dbReference type="SUPFAM" id="SSF51445">
    <property type="entry name" value="(Trans)glycosidases"/>
    <property type="match status" value="1"/>
</dbReference>
<feature type="chain" id="PRO_5042315015" description="1,3-beta-glucanosyltransferase" evidence="10">
    <location>
        <begin position="24"/>
        <end position="551"/>
    </location>
</feature>
<protein>
    <recommendedName>
        <fullName evidence="10">1,3-beta-glucanosyltransferase</fullName>
        <ecNumber evidence="10">2.4.1.-</ecNumber>
    </recommendedName>
</protein>
<dbReference type="GO" id="GO:0098552">
    <property type="term" value="C:side of membrane"/>
    <property type="evidence" value="ECO:0007669"/>
    <property type="project" value="UniProtKB-KW"/>
</dbReference>
<feature type="signal peptide" evidence="10">
    <location>
        <begin position="1"/>
        <end position="23"/>
    </location>
</feature>
<keyword evidence="10" id="KW-0808">Transferase</keyword>
<evidence type="ECO:0000256" key="1">
    <source>
        <dbReference type="ARBA" id="ARBA00004609"/>
    </source>
</evidence>
<evidence type="ECO:0000259" key="12">
    <source>
        <dbReference type="SMART" id="SM00768"/>
    </source>
</evidence>
<evidence type="ECO:0000256" key="3">
    <source>
        <dbReference type="ARBA" id="ARBA00022475"/>
    </source>
</evidence>
<dbReference type="Pfam" id="PF07983">
    <property type="entry name" value="X8"/>
    <property type="match status" value="1"/>
</dbReference>
<keyword evidence="3" id="KW-1003">Cell membrane</keyword>
<organism evidence="13 14">
    <name type="scientific">Candida oxycetoniae</name>
    <dbReference type="NCBI Taxonomy" id="497107"/>
    <lineage>
        <taxon>Eukaryota</taxon>
        <taxon>Fungi</taxon>
        <taxon>Dikarya</taxon>
        <taxon>Ascomycota</taxon>
        <taxon>Saccharomycotina</taxon>
        <taxon>Pichiomycetes</taxon>
        <taxon>Debaryomycetaceae</taxon>
        <taxon>Candida/Lodderomyces clade</taxon>
        <taxon>Candida</taxon>
    </lineage>
</organism>
<dbReference type="Gene3D" id="1.20.58.1040">
    <property type="match status" value="1"/>
</dbReference>
<dbReference type="PANTHER" id="PTHR31468">
    <property type="entry name" value="1,3-BETA-GLUCANOSYLTRANSFERASE GAS1"/>
    <property type="match status" value="1"/>
</dbReference>
<evidence type="ECO:0000256" key="2">
    <source>
        <dbReference type="ARBA" id="ARBA00007528"/>
    </source>
</evidence>
<evidence type="ECO:0000256" key="4">
    <source>
        <dbReference type="ARBA" id="ARBA00022622"/>
    </source>
</evidence>